<evidence type="ECO:0000313" key="13">
    <source>
        <dbReference type="EMBL" id="WVZ49489.1"/>
    </source>
</evidence>
<dbReference type="InterPro" id="IPR000719">
    <property type="entry name" value="Prot_kinase_dom"/>
</dbReference>
<dbReference type="FunFam" id="1.10.510.10:FF:000624">
    <property type="entry name" value="Mitogen-activated protein kinase"/>
    <property type="match status" value="1"/>
</dbReference>
<dbReference type="Pfam" id="PF00069">
    <property type="entry name" value="Pkinase"/>
    <property type="match status" value="1"/>
</dbReference>
<comment type="similarity">
    <text evidence="1">Belongs to the protein kinase superfamily. CMGC Ser/Thr protein kinase family. CDC2/CDKX subfamily.</text>
</comment>
<dbReference type="Proteomes" id="UP001341281">
    <property type="component" value="Chromosome 01"/>
</dbReference>
<dbReference type="EMBL" id="CP144745">
    <property type="protein sequence ID" value="WVZ49489.1"/>
    <property type="molecule type" value="Genomic_DNA"/>
</dbReference>
<dbReference type="PANTHER" id="PTHR24056">
    <property type="entry name" value="CELL DIVISION PROTEIN KINASE"/>
    <property type="match status" value="1"/>
</dbReference>
<evidence type="ECO:0000256" key="9">
    <source>
        <dbReference type="ARBA" id="ARBA00049280"/>
    </source>
</evidence>
<reference evidence="13 14" key="1">
    <citation type="submission" date="2024-02" db="EMBL/GenBank/DDBJ databases">
        <title>High-quality chromosome-scale genome assembly of Pensacola bahiagrass (Paspalum notatum Flugge var. saurae).</title>
        <authorList>
            <person name="Vega J.M."/>
            <person name="Podio M."/>
            <person name="Orjuela J."/>
            <person name="Siena L.A."/>
            <person name="Pessino S.C."/>
            <person name="Combes M.C."/>
            <person name="Mariac C."/>
            <person name="Albertini E."/>
            <person name="Pupilli F."/>
            <person name="Ortiz J.P.A."/>
            <person name="Leblanc O."/>
        </authorList>
    </citation>
    <scope>NUCLEOTIDE SEQUENCE [LARGE SCALE GENOMIC DNA]</scope>
    <source>
        <strain evidence="13">R1</strain>
        <tissue evidence="13">Leaf</tissue>
    </source>
</reference>
<dbReference type="PROSITE" id="PS00108">
    <property type="entry name" value="PROTEIN_KINASE_ST"/>
    <property type="match status" value="1"/>
</dbReference>
<dbReference type="PROSITE" id="PS50011">
    <property type="entry name" value="PROTEIN_KINASE_DOM"/>
    <property type="match status" value="1"/>
</dbReference>
<proteinExistence type="inferred from homology"/>
<dbReference type="EC" id="2.7.11.23" evidence="2"/>
<evidence type="ECO:0000256" key="1">
    <source>
        <dbReference type="ARBA" id="ARBA00006485"/>
    </source>
</evidence>
<keyword evidence="8 10" id="KW-0067">ATP-binding</keyword>
<evidence type="ECO:0000313" key="14">
    <source>
        <dbReference type="Proteomes" id="UP001341281"/>
    </source>
</evidence>
<evidence type="ECO:0000256" key="7">
    <source>
        <dbReference type="ARBA" id="ARBA00022777"/>
    </source>
</evidence>
<dbReference type="InterPro" id="IPR050108">
    <property type="entry name" value="CDK"/>
</dbReference>
<protein>
    <recommendedName>
        <fullName evidence="2">[RNA-polymerase]-subunit kinase</fullName>
        <ecNumber evidence="2">2.7.11.23</ecNumber>
    </recommendedName>
</protein>
<dbReference type="SUPFAM" id="SSF56112">
    <property type="entry name" value="Protein kinase-like (PK-like)"/>
    <property type="match status" value="1"/>
</dbReference>
<evidence type="ECO:0000259" key="12">
    <source>
        <dbReference type="PROSITE" id="PS50011"/>
    </source>
</evidence>
<evidence type="ECO:0000256" key="11">
    <source>
        <dbReference type="RuleBase" id="RU000304"/>
    </source>
</evidence>
<dbReference type="InterPro" id="IPR008271">
    <property type="entry name" value="Ser/Thr_kinase_AS"/>
</dbReference>
<dbReference type="InterPro" id="IPR017441">
    <property type="entry name" value="Protein_kinase_ATP_BS"/>
</dbReference>
<feature type="binding site" evidence="10">
    <location>
        <position position="33"/>
    </location>
    <ligand>
        <name>ATP</name>
        <dbReference type="ChEBI" id="CHEBI:30616"/>
    </ligand>
</feature>
<dbReference type="PANTHER" id="PTHR24056:SF578">
    <property type="entry name" value="CYCLIN-DEPENDENT KINASE F-2-RELATED"/>
    <property type="match status" value="1"/>
</dbReference>
<organism evidence="13 14">
    <name type="scientific">Paspalum notatum var. saurae</name>
    <dbReference type="NCBI Taxonomy" id="547442"/>
    <lineage>
        <taxon>Eukaryota</taxon>
        <taxon>Viridiplantae</taxon>
        <taxon>Streptophyta</taxon>
        <taxon>Embryophyta</taxon>
        <taxon>Tracheophyta</taxon>
        <taxon>Spermatophyta</taxon>
        <taxon>Magnoliopsida</taxon>
        <taxon>Liliopsida</taxon>
        <taxon>Poales</taxon>
        <taxon>Poaceae</taxon>
        <taxon>PACMAD clade</taxon>
        <taxon>Panicoideae</taxon>
        <taxon>Andropogonodae</taxon>
        <taxon>Paspaleae</taxon>
        <taxon>Paspalinae</taxon>
        <taxon>Paspalum</taxon>
    </lineage>
</organism>
<dbReference type="GO" id="GO:0005524">
    <property type="term" value="F:ATP binding"/>
    <property type="evidence" value="ECO:0007669"/>
    <property type="project" value="UniProtKB-UniRule"/>
</dbReference>
<evidence type="ECO:0000256" key="6">
    <source>
        <dbReference type="ARBA" id="ARBA00022741"/>
    </source>
</evidence>
<keyword evidence="5" id="KW-0808">Transferase</keyword>
<dbReference type="InterPro" id="IPR011009">
    <property type="entry name" value="Kinase-like_dom_sf"/>
</dbReference>
<comment type="catalytic activity">
    <reaction evidence="9">
        <text>[DNA-directed RNA polymerase] + ATP = phospho-[DNA-directed RNA polymerase] + ADP + H(+)</text>
        <dbReference type="Rhea" id="RHEA:10216"/>
        <dbReference type="Rhea" id="RHEA-COMP:11321"/>
        <dbReference type="Rhea" id="RHEA-COMP:11322"/>
        <dbReference type="ChEBI" id="CHEBI:15378"/>
        <dbReference type="ChEBI" id="CHEBI:30616"/>
        <dbReference type="ChEBI" id="CHEBI:43176"/>
        <dbReference type="ChEBI" id="CHEBI:68546"/>
        <dbReference type="ChEBI" id="CHEBI:456216"/>
        <dbReference type="EC" id="2.7.11.23"/>
    </reaction>
</comment>
<name>A0AAQ3PN75_PASNO</name>
<evidence type="ECO:0000256" key="5">
    <source>
        <dbReference type="ARBA" id="ARBA00022679"/>
    </source>
</evidence>
<keyword evidence="3 11" id="KW-0723">Serine/threonine-protein kinase</keyword>
<accession>A0AAQ3PN75</accession>
<evidence type="ECO:0000256" key="4">
    <source>
        <dbReference type="ARBA" id="ARBA00022553"/>
    </source>
</evidence>
<feature type="domain" description="Protein kinase" evidence="12">
    <location>
        <begin position="4"/>
        <end position="287"/>
    </location>
</feature>
<dbReference type="GO" id="GO:0005634">
    <property type="term" value="C:nucleus"/>
    <property type="evidence" value="ECO:0007669"/>
    <property type="project" value="TreeGrafter"/>
</dbReference>
<gene>
    <name evidence="13" type="ORF">U9M48_000847</name>
</gene>
<keyword evidence="6 10" id="KW-0547">Nucleotide-binding</keyword>
<dbReference type="AlphaFoldDB" id="A0AAQ3PN75"/>
<evidence type="ECO:0000256" key="10">
    <source>
        <dbReference type="PROSITE-ProRule" id="PRU10141"/>
    </source>
</evidence>
<dbReference type="Gene3D" id="3.30.200.20">
    <property type="entry name" value="Phosphorylase Kinase, domain 1"/>
    <property type="match status" value="1"/>
</dbReference>
<evidence type="ECO:0000256" key="3">
    <source>
        <dbReference type="ARBA" id="ARBA00022527"/>
    </source>
</evidence>
<sequence>MEDYERLVKIGEGASGVVYKARDRRTGETVAIKRLRSGGGNDQDGAALEAASNWKSNLINKPETAAVSCPYTGDAFIVMDYAGRSLADVMRERAAFPEPEARRVMRALLEGAAAMHARGVLHRDIKPANVLLDARGGGVRICDFGLSRSIADVTAHGSSPPLTPGVATLWYRALELILGSWDYDAGVDTWALGCVMAELLSGAPLFPGQSEMDTLNRVFDTLGAQDVASWRGFASLPRAGSALCRRPRPPARLRDMFPALSGAGTTFLFSSEKDLLDGHRRLSFFFR</sequence>
<dbReference type="GO" id="GO:0007346">
    <property type="term" value="P:regulation of mitotic cell cycle"/>
    <property type="evidence" value="ECO:0007669"/>
    <property type="project" value="TreeGrafter"/>
</dbReference>
<dbReference type="PROSITE" id="PS00107">
    <property type="entry name" value="PROTEIN_KINASE_ATP"/>
    <property type="match status" value="1"/>
</dbReference>
<keyword evidence="4" id="KW-0597">Phosphoprotein</keyword>
<dbReference type="SMART" id="SM00220">
    <property type="entry name" value="S_TKc"/>
    <property type="match status" value="1"/>
</dbReference>
<dbReference type="Gene3D" id="1.10.510.10">
    <property type="entry name" value="Transferase(Phosphotransferase) domain 1"/>
    <property type="match status" value="1"/>
</dbReference>
<keyword evidence="14" id="KW-1185">Reference proteome</keyword>
<dbReference type="GO" id="GO:0008353">
    <property type="term" value="F:RNA polymerase II CTD heptapeptide repeat kinase activity"/>
    <property type="evidence" value="ECO:0007669"/>
    <property type="project" value="UniProtKB-EC"/>
</dbReference>
<evidence type="ECO:0000256" key="8">
    <source>
        <dbReference type="ARBA" id="ARBA00022840"/>
    </source>
</evidence>
<keyword evidence="7" id="KW-0418">Kinase</keyword>
<evidence type="ECO:0000256" key="2">
    <source>
        <dbReference type="ARBA" id="ARBA00012409"/>
    </source>
</evidence>